<dbReference type="InterPro" id="IPR045739">
    <property type="entry name" value="ACT_dom_pair"/>
</dbReference>
<gene>
    <name evidence="2" type="ORF">H8717_11510</name>
</gene>
<dbReference type="EMBL" id="JACRTB010000020">
    <property type="protein sequence ID" value="MBC8577030.1"/>
    <property type="molecule type" value="Genomic_DNA"/>
</dbReference>
<accession>A0ABR7NLD5</accession>
<sequence length="142" mass="15223">MLIKQISVFVENRPGRLFEITGVLRDAGVDIRALTIADTTDFGILRLIVDDPDKAKVALRGAGLTVTITNVIGVRLPDSPGGLCGALGALHESGVSVEYCYAFISHSNDDAHVILRVDNDEKAVKALASAGYSFLSGDKYYR</sequence>
<dbReference type="CDD" id="cd04908">
    <property type="entry name" value="ACT_Bt0572_1"/>
    <property type="match status" value="1"/>
</dbReference>
<protein>
    <submittedName>
        <fullName evidence="2">ACT domain-containing protein</fullName>
    </submittedName>
</protein>
<dbReference type="InterPro" id="IPR045865">
    <property type="entry name" value="ACT-like_dom_sf"/>
</dbReference>
<dbReference type="Proteomes" id="UP000658131">
    <property type="component" value="Unassembled WGS sequence"/>
</dbReference>
<name>A0ABR7NLD5_9FIRM</name>
<feature type="domain" description="ACT" evidence="1">
    <location>
        <begin position="5"/>
        <end position="79"/>
    </location>
</feature>
<dbReference type="PANTHER" id="PTHR40099">
    <property type="entry name" value="ACETOLACTATE SYNTHASE, SMALL SUBUNIT"/>
    <property type="match status" value="1"/>
</dbReference>
<dbReference type="PROSITE" id="PS51671">
    <property type="entry name" value="ACT"/>
    <property type="match status" value="1"/>
</dbReference>
<dbReference type="CDD" id="cd04882">
    <property type="entry name" value="ACT_Bt0572_2"/>
    <property type="match status" value="1"/>
</dbReference>
<dbReference type="InterPro" id="IPR002912">
    <property type="entry name" value="ACT_dom"/>
</dbReference>
<reference evidence="2 3" key="1">
    <citation type="submission" date="2020-08" db="EMBL/GenBank/DDBJ databases">
        <title>Genome public.</title>
        <authorList>
            <person name="Liu C."/>
            <person name="Sun Q."/>
        </authorList>
    </citation>
    <scope>NUCLEOTIDE SEQUENCE [LARGE SCALE GENOMIC DNA]</scope>
    <source>
        <strain evidence="2 3">BX1</strain>
    </source>
</reference>
<evidence type="ECO:0000313" key="3">
    <source>
        <dbReference type="Proteomes" id="UP000658131"/>
    </source>
</evidence>
<dbReference type="Gene3D" id="3.30.2130.10">
    <property type="entry name" value="VC0802-like"/>
    <property type="match status" value="1"/>
</dbReference>
<evidence type="ECO:0000259" key="1">
    <source>
        <dbReference type="PROSITE" id="PS51671"/>
    </source>
</evidence>
<dbReference type="RefSeq" id="WP_262400502.1">
    <property type="nucleotide sequence ID" value="NZ_JACRTB010000020.1"/>
</dbReference>
<dbReference type="PANTHER" id="PTHR40099:SF1">
    <property type="entry name" value="ACETOLACTATE SYNTHASE, SMALL SUBUNIT"/>
    <property type="match status" value="1"/>
</dbReference>
<evidence type="ECO:0000313" key="2">
    <source>
        <dbReference type="EMBL" id="MBC8577030.1"/>
    </source>
</evidence>
<organism evidence="2 3">
    <name type="scientific">Yanshouia hominis</name>
    <dbReference type="NCBI Taxonomy" id="2763673"/>
    <lineage>
        <taxon>Bacteria</taxon>
        <taxon>Bacillati</taxon>
        <taxon>Bacillota</taxon>
        <taxon>Clostridia</taxon>
        <taxon>Eubacteriales</taxon>
        <taxon>Oscillospiraceae</taxon>
        <taxon>Yanshouia</taxon>
    </lineage>
</organism>
<comment type="caution">
    <text evidence="2">The sequence shown here is derived from an EMBL/GenBank/DDBJ whole genome shotgun (WGS) entry which is preliminary data.</text>
</comment>
<dbReference type="Pfam" id="PF19571">
    <property type="entry name" value="ACT_8"/>
    <property type="match status" value="1"/>
</dbReference>
<proteinExistence type="predicted"/>
<keyword evidence="3" id="KW-1185">Reference proteome</keyword>
<dbReference type="SUPFAM" id="SSF55021">
    <property type="entry name" value="ACT-like"/>
    <property type="match status" value="2"/>
</dbReference>